<proteinExistence type="inferred from homology"/>
<keyword evidence="7 9" id="KW-0539">Nucleus</keyword>
<evidence type="ECO:0000256" key="2">
    <source>
        <dbReference type="ARBA" id="ARBA00010024"/>
    </source>
</evidence>
<name>A0AAP0E1D2_9MAGN</name>
<feature type="region of interest" description="Disordered" evidence="10">
    <location>
        <begin position="287"/>
        <end position="316"/>
    </location>
</feature>
<organism evidence="13 14">
    <name type="scientific">Stephania japonica</name>
    <dbReference type="NCBI Taxonomy" id="461633"/>
    <lineage>
        <taxon>Eukaryota</taxon>
        <taxon>Viridiplantae</taxon>
        <taxon>Streptophyta</taxon>
        <taxon>Embryophyta</taxon>
        <taxon>Tracheophyta</taxon>
        <taxon>Spermatophyta</taxon>
        <taxon>Magnoliopsida</taxon>
        <taxon>Ranunculales</taxon>
        <taxon>Menispermaceae</taxon>
        <taxon>Menispermoideae</taxon>
        <taxon>Cissampelideae</taxon>
        <taxon>Stephania</taxon>
    </lineage>
</organism>
<dbReference type="CDD" id="cd19821">
    <property type="entry name" value="Bbox1_BBX-like"/>
    <property type="match status" value="1"/>
</dbReference>
<dbReference type="PROSITE" id="PS51017">
    <property type="entry name" value="CCT"/>
    <property type="match status" value="1"/>
</dbReference>
<comment type="caution">
    <text evidence="13">The sequence shown here is derived from an EMBL/GenBank/DDBJ whole genome shotgun (WGS) entry which is preliminary data.</text>
</comment>
<keyword evidence="6" id="KW-0862">Zinc</keyword>
<evidence type="ECO:0000259" key="11">
    <source>
        <dbReference type="PROSITE" id="PS50119"/>
    </source>
</evidence>
<dbReference type="GO" id="GO:0008270">
    <property type="term" value="F:zinc ion binding"/>
    <property type="evidence" value="ECO:0007669"/>
    <property type="project" value="UniProtKB-KW"/>
</dbReference>
<evidence type="ECO:0000259" key="12">
    <source>
        <dbReference type="PROSITE" id="PS51017"/>
    </source>
</evidence>
<dbReference type="GO" id="GO:0005634">
    <property type="term" value="C:nucleus"/>
    <property type="evidence" value="ECO:0007669"/>
    <property type="project" value="UniProtKB-SubCell"/>
</dbReference>
<dbReference type="EMBL" id="JBBNAE010000011">
    <property type="protein sequence ID" value="KAK9084895.1"/>
    <property type="molecule type" value="Genomic_DNA"/>
</dbReference>
<reference evidence="13 14" key="1">
    <citation type="submission" date="2024-01" db="EMBL/GenBank/DDBJ databases">
        <title>Genome assemblies of Stephania.</title>
        <authorList>
            <person name="Yang L."/>
        </authorList>
    </citation>
    <scope>NUCLEOTIDE SEQUENCE [LARGE SCALE GENOMIC DNA]</scope>
    <source>
        <strain evidence="13">QJT</strain>
        <tissue evidence="13">Leaf</tissue>
    </source>
</reference>
<evidence type="ECO:0000256" key="7">
    <source>
        <dbReference type="ARBA" id="ARBA00023242"/>
    </source>
</evidence>
<evidence type="ECO:0000256" key="9">
    <source>
        <dbReference type="PROSITE-ProRule" id="PRU00357"/>
    </source>
</evidence>
<comment type="similarity">
    <text evidence="2">Belongs to the CONSTANS family.</text>
</comment>
<evidence type="ECO:0000256" key="8">
    <source>
        <dbReference type="PROSITE-ProRule" id="PRU00024"/>
    </source>
</evidence>
<comment type="subcellular location">
    <subcellularLocation>
        <location evidence="1 9">Nucleus</location>
    </subcellularLocation>
</comment>
<keyword evidence="4" id="KW-0677">Repeat</keyword>
<evidence type="ECO:0000256" key="5">
    <source>
        <dbReference type="ARBA" id="ARBA00022771"/>
    </source>
</evidence>
<dbReference type="PANTHER" id="PTHR31717:SF46">
    <property type="entry name" value="CCT MOTIF FAMILY PROTEIN-RELATED"/>
    <property type="match status" value="1"/>
</dbReference>
<feature type="compositionally biased region" description="Basic residues" evidence="10">
    <location>
        <begin position="287"/>
        <end position="303"/>
    </location>
</feature>
<dbReference type="Proteomes" id="UP001417504">
    <property type="component" value="Unassembled WGS sequence"/>
</dbReference>
<feature type="domain" description="B box-type" evidence="11">
    <location>
        <begin position="45"/>
        <end position="94"/>
    </location>
</feature>
<evidence type="ECO:0000256" key="6">
    <source>
        <dbReference type="ARBA" id="ARBA00022833"/>
    </source>
</evidence>
<dbReference type="InterPro" id="IPR010402">
    <property type="entry name" value="CCT_domain"/>
</dbReference>
<evidence type="ECO:0000256" key="3">
    <source>
        <dbReference type="ARBA" id="ARBA00022723"/>
    </source>
</evidence>
<evidence type="ECO:0000256" key="1">
    <source>
        <dbReference type="ARBA" id="ARBA00004123"/>
    </source>
</evidence>
<gene>
    <name evidence="13" type="ORF">Sjap_025306</name>
</gene>
<protein>
    <submittedName>
        <fullName evidence="13">Uncharacterized protein</fullName>
    </submittedName>
</protein>
<evidence type="ECO:0000313" key="13">
    <source>
        <dbReference type="EMBL" id="KAK9084895.1"/>
    </source>
</evidence>
<evidence type="ECO:0000256" key="4">
    <source>
        <dbReference type="ARBA" id="ARBA00022737"/>
    </source>
</evidence>
<accession>A0AAP0E1D2</accession>
<keyword evidence="14" id="KW-1185">Reference proteome</keyword>
<dbReference type="Pfam" id="PF06203">
    <property type="entry name" value="CCT"/>
    <property type="match status" value="1"/>
</dbReference>
<sequence>MNHRLCEFCRASSTALIFCGSDNARLCLSCDARVHSANALSRRHVRVFLCDLCLSKPAVIRCLEDEISLCQVCELSGGFDCVVKKHHRHNVESFWGACEPSISNVGDLDCLQVNPSFFEGCLGLDGFDVSGGDSYGANETQLNLKKSDRHLFDQMFNFEDVGRNCLSGFDLSSSSKYGAVKDELLGLCDYPALQSSCASGSISAEQNVNCSSADEVILNPGELLGISDMFPMHQVHSSMPFLFSNLNCKSSAADQQDCEVPLMLISGASPWDSNRSPQAKAKATLRYKEKKKTRSYGKHIRYTSRKERADNRRRVKGRFVKTGEAYDYDPAVSGKC</sequence>
<evidence type="ECO:0000313" key="14">
    <source>
        <dbReference type="Proteomes" id="UP001417504"/>
    </source>
</evidence>
<dbReference type="PROSITE" id="PS50119">
    <property type="entry name" value="ZF_BBOX"/>
    <property type="match status" value="2"/>
</dbReference>
<keyword evidence="5 8" id="KW-0863">Zinc-finger</keyword>
<dbReference type="SMART" id="SM00336">
    <property type="entry name" value="BBOX"/>
    <property type="match status" value="1"/>
</dbReference>
<dbReference type="InterPro" id="IPR049808">
    <property type="entry name" value="CONSTANS-like_Bbox1"/>
</dbReference>
<dbReference type="InterPro" id="IPR000315">
    <property type="entry name" value="Znf_B-box"/>
</dbReference>
<evidence type="ECO:0000256" key="10">
    <source>
        <dbReference type="SAM" id="MobiDB-lite"/>
    </source>
</evidence>
<dbReference type="AlphaFoldDB" id="A0AAP0E1D2"/>
<feature type="domain" description="B box-type" evidence="11">
    <location>
        <begin position="1"/>
        <end position="49"/>
    </location>
</feature>
<dbReference type="GO" id="GO:0006355">
    <property type="term" value="P:regulation of DNA-templated transcription"/>
    <property type="evidence" value="ECO:0007669"/>
    <property type="project" value="UniProtKB-ARBA"/>
</dbReference>
<feature type="domain" description="CCT" evidence="12">
    <location>
        <begin position="280"/>
        <end position="322"/>
    </location>
</feature>
<keyword evidence="3" id="KW-0479">Metal-binding</keyword>
<dbReference type="PANTHER" id="PTHR31717">
    <property type="entry name" value="ZINC FINGER PROTEIN CONSTANS-LIKE 10"/>
    <property type="match status" value="1"/>
</dbReference>